<dbReference type="KEGG" id="dya:Dyak_GE28782"/>
<sequence>MQTKRKHSVNYSYFISEQHRNAGEGDTVRCDSKRQRRVPSKIYKNQSKHCERKKTSFLQADTDITLYLITYMFA</sequence>
<accession>A0A0R1E912</accession>
<reference evidence="1 2" key="2">
    <citation type="journal article" date="2007" name="PLoS Biol.">
        <title>Principles of genome evolution in the Drosophila melanogaster species group.</title>
        <authorList>
            <person name="Ranz J.M."/>
            <person name="Maurin D."/>
            <person name="Chan Y.S."/>
            <person name="von Grotthuss M."/>
            <person name="Hillier L.W."/>
            <person name="Roote J."/>
            <person name="Ashburner M."/>
            <person name="Bergman C.M."/>
        </authorList>
    </citation>
    <scope>NUCLEOTIDE SEQUENCE [LARGE SCALE GENOMIC DNA]</scope>
    <source>
        <strain evidence="2">Tai18E2 / Tucson 14021-0261.01</strain>
    </source>
</reference>
<reference evidence="1 2" key="1">
    <citation type="journal article" date="2007" name="Nature">
        <title>Evolution of genes and genomes on the Drosophila phylogeny.</title>
        <authorList>
            <consortium name="Drosophila 12 Genomes Consortium"/>
            <person name="Clark A.G."/>
            <person name="Eisen M.B."/>
            <person name="Smith D.R."/>
            <person name="Bergman C.M."/>
            <person name="Oliver B."/>
            <person name="Markow T.A."/>
            <person name="Kaufman T.C."/>
            <person name="Kellis M."/>
            <person name="Gelbart W."/>
            <person name="Iyer V.N."/>
            <person name="Pollard D.A."/>
            <person name="Sackton T.B."/>
            <person name="Larracuente A.M."/>
            <person name="Singh N.D."/>
            <person name="Abad J.P."/>
            <person name="Abt D.N."/>
            <person name="Adryan B."/>
            <person name="Aguade M."/>
            <person name="Akashi H."/>
            <person name="Anderson W.W."/>
            <person name="Aquadro C.F."/>
            <person name="Ardell D.H."/>
            <person name="Arguello R."/>
            <person name="Artieri C.G."/>
            <person name="Barbash D.A."/>
            <person name="Barker D."/>
            <person name="Barsanti P."/>
            <person name="Batterham P."/>
            <person name="Batzoglou S."/>
            <person name="Begun D."/>
            <person name="Bhutkar A."/>
            <person name="Blanco E."/>
            <person name="Bosak S.A."/>
            <person name="Bradley R.K."/>
            <person name="Brand A.D."/>
            <person name="Brent M.R."/>
            <person name="Brooks A.N."/>
            <person name="Brown R.H."/>
            <person name="Butlin R.K."/>
            <person name="Caggese C."/>
            <person name="Calvi B.R."/>
            <person name="Bernardo de Carvalho A."/>
            <person name="Caspi A."/>
            <person name="Castrezana S."/>
            <person name="Celniker S.E."/>
            <person name="Chang J.L."/>
            <person name="Chapple C."/>
            <person name="Chatterji S."/>
            <person name="Chinwalla A."/>
            <person name="Civetta A."/>
            <person name="Clifton S.W."/>
            <person name="Comeron J.M."/>
            <person name="Costello J.C."/>
            <person name="Coyne J.A."/>
            <person name="Daub J."/>
            <person name="David R.G."/>
            <person name="Delcher A.L."/>
            <person name="Delehaunty K."/>
            <person name="Do C.B."/>
            <person name="Ebling H."/>
            <person name="Edwards K."/>
            <person name="Eickbush T."/>
            <person name="Evans J.D."/>
            <person name="Filipski A."/>
            <person name="Findeiss S."/>
            <person name="Freyhult E."/>
            <person name="Fulton L."/>
            <person name="Fulton R."/>
            <person name="Garcia A.C."/>
            <person name="Gardiner A."/>
            <person name="Garfield D.A."/>
            <person name="Garvin B.E."/>
            <person name="Gibson G."/>
            <person name="Gilbert D."/>
            <person name="Gnerre S."/>
            <person name="Godfrey J."/>
            <person name="Good R."/>
            <person name="Gotea V."/>
            <person name="Gravely B."/>
            <person name="Greenberg A.J."/>
            <person name="Griffiths-Jones S."/>
            <person name="Gross S."/>
            <person name="Guigo R."/>
            <person name="Gustafson E.A."/>
            <person name="Haerty W."/>
            <person name="Hahn M.W."/>
            <person name="Halligan D.L."/>
            <person name="Halpern A.L."/>
            <person name="Halter G.M."/>
            <person name="Han M.V."/>
            <person name="Heger A."/>
            <person name="Hillier L."/>
            <person name="Hinrichs A.S."/>
            <person name="Holmes I."/>
            <person name="Hoskins R.A."/>
            <person name="Hubisz M.J."/>
            <person name="Hultmark D."/>
            <person name="Huntley M.A."/>
            <person name="Jaffe D.B."/>
            <person name="Jagadeeshan S."/>
            <person name="Jeck W.R."/>
            <person name="Johnson J."/>
            <person name="Jones C.D."/>
            <person name="Jordan W.C."/>
            <person name="Karpen G.H."/>
            <person name="Kataoka E."/>
            <person name="Keightley P.D."/>
            <person name="Kheradpour P."/>
            <person name="Kirkness E.F."/>
            <person name="Koerich L.B."/>
            <person name="Kristiansen K."/>
            <person name="Kudrna D."/>
            <person name="Kulathinal R.J."/>
            <person name="Kumar S."/>
            <person name="Kwok R."/>
            <person name="Lander E."/>
            <person name="Langley C.H."/>
            <person name="Lapoint R."/>
            <person name="Lazzaro B.P."/>
            <person name="Lee S.J."/>
            <person name="Levesque L."/>
            <person name="Li R."/>
            <person name="Lin C.F."/>
            <person name="Lin M.F."/>
            <person name="Lindblad-Toh K."/>
            <person name="Llopart A."/>
            <person name="Long M."/>
            <person name="Low L."/>
            <person name="Lozovsky E."/>
            <person name="Lu J."/>
            <person name="Luo M."/>
            <person name="Machado C.A."/>
            <person name="Makalowski W."/>
            <person name="Marzo M."/>
            <person name="Matsuda M."/>
            <person name="Matzkin L."/>
            <person name="McAllister B."/>
            <person name="McBride C.S."/>
            <person name="McKernan B."/>
            <person name="McKernan K."/>
            <person name="Mendez-Lago M."/>
            <person name="Minx P."/>
            <person name="Mollenhauer M.U."/>
            <person name="Montooth K."/>
            <person name="Mount S.M."/>
            <person name="Mu X."/>
            <person name="Myers E."/>
            <person name="Negre B."/>
            <person name="Newfeld S."/>
            <person name="Nielsen R."/>
            <person name="Noor M.A."/>
            <person name="O'Grady P."/>
            <person name="Pachter L."/>
            <person name="Papaceit M."/>
            <person name="Parisi M.J."/>
            <person name="Parisi M."/>
            <person name="Parts L."/>
            <person name="Pedersen J.S."/>
            <person name="Pesole G."/>
            <person name="Phillippy A.M."/>
            <person name="Ponting C.P."/>
            <person name="Pop M."/>
            <person name="Porcelli D."/>
            <person name="Powell J.R."/>
            <person name="Prohaska S."/>
            <person name="Pruitt K."/>
            <person name="Puig M."/>
            <person name="Quesneville H."/>
            <person name="Ram K.R."/>
            <person name="Rand D."/>
            <person name="Rasmussen M.D."/>
            <person name="Reed L.K."/>
            <person name="Reenan R."/>
            <person name="Reily A."/>
            <person name="Remington K.A."/>
            <person name="Rieger T.T."/>
            <person name="Ritchie M.G."/>
            <person name="Robin C."/>
            <person name="Rogers Y.H."/>
            <person name="Rohde C."/>
            <person name="Rozas J."/>
            <person name="Rubenfield M.J."/>
            <person name="Ruiz A."/>
            <person name="Russo S."/>
            <person name="Salzberg S.L."/>
            <person name="Sanchez-Gracia A."/>
            <person name="Saranga D.J."/>
            <person name="Sato H."/>
            <person name="Schaeffer S.W."/>
            <person name="Schatz M.C."/>
            <person name="Schlenke T."/>
            <person name="Schwartz R."/>
            <person name="Segarra C."/>
            <person name="Singh R.S."/>
            <person name="Sirot L."/>
            <person name="Sirota M."/>
            <person name="Sisneros N.B."/>
            <person name="Smith C.D."/>
            <person name="Smith T.F."/>
            <person name="Spieth J."/>
            <person name="Stage D.E."/>
            <person name="Stark A."/>
            <person name="Stephan W."/>
            <person name="Strausberg R.L."/>
            <person name="Strempel S."/>
            <person name="Sturgill D."/>
            <person name="Sutton G."/>
            <person name="Sutton G.G."/>
            <person name="Tao W."/>
            <person name="Teichmann S."/>
            <person name="Tobari Y.N."/>
            <person name="Tomimura Y."/>
            <person name="Tsolas J.M."/>
            <person name="Valente V.L."/>
            <person name="Venter E."/>
            <person name="Venter J.C."/>
            <person name="Vicario S."/>
            <person name="Vieira F.G."/>
            <person name="Vilella A.J."/>
            <person name="Villasante A."/>
            <person name="Walenz B."/>
            <person name="Wang J."/>
            <person name="Wasserman M."/>
            <person name="Watts T."/>
            <person name="Wilson D."/>
            <person name="Wilson R.K."/>
            <person name="Wing R.A."/>
            <person name="Wolfner M.F."/>
            <person name="Wong A."/>
            <person name="Wong G.K."/>
            <person name="Wu C.I."/>
            <person name="Wu G."/>
            <person name="Yamamoto D."/>
            <person name="Yang H.P."/>
            <person name="Yang S.P."/>
            <person name="Yorke J.A."/>
            <person name="Yoshida K."/>
            <person name="Zdobnov E."/>
            <person name="Zhang P."/>
            <person name="Zhang Y."/>
            <person name="Zimin A.V."/>
            <person name="Baldwin J."/>
            <person name="Abdouelleil A."/>
            <person name="Abdulkadir J."/>
            <person name="Abebe A."/>
            <person name="Abera B."/>
            <person name="Abreu J."/>
            <person name="Acer S.C."/>
            <person name="Aftuck L."/>
            <person name="Alexander A."/>
            <person name="An P."/>
            <person name="Anderson E."/>
            <person name="Anderson S."/>
            <person name="Arachi H."/>
            <person name="Azer M."/>
            <person name="Bachantsang P."/>
            <person name="Barry A."/>
            <person name="Bayul T."/>
            <person name="Berlin A."/>
            <person name="Bessette D."/>
            <person name="Bloom T."/>
            <person name="Blye J."/>
            <person name="Boguslavskiy L."/>
            <person name="Bonnet C."/>
            <person name="Boukhgalter B."/>
            <person name="Bourzgui I."/>
            <person name="Brown A."/>
            <person name="Cahill P."/>
            <person name="Channer S."/>
            <person name="Cheshatsang Y."/>
            <person name="Chuda L."/>
            <person name="Citroen M."/>
            <person name="Collymore A."/>
            <person name="Cooke P."/>
            <person name="Costello M."/>
            <person name="D'Aco K."/>
            <person name="Daza R."/>
            <person name="De Haan G."/>
            <person name="DeGray S."/>
            <person name="DeMaso C."/>
            <person name="Dhargay N."/>
            <person name="Dooley K."/>
            <person name="Dooley E."/>
            <person name="Doricent M."/>
            <person name="Dorje P."/>
            <person name="Dorjee K."/>
            <person name="Dupes A."/>
            <person name="Elong R."/>
            <person name="Falk J."/>
            <person name="Farina A."/>
            <person name="Faro S."/>
            <person name="Ferguson D."/>
            <person name="Fisher S."/>
            <person name="Foley C.D."/>
            <person name="Franke A."/>
            <person name="Friedrich D."/>
            <person name="Gadbois L."/>
            <person name="Gearin G."/>
            <person name="Gearin C.R."/>
            <person name="Giannoukos G."/>
            <person name="Goode T."/>
            <person name="Graham J."/>
            <person name="Grandbois E."/>
            <person name="Grewal S."/>
            <person name="Gyaltsen K."/>
            <person name="Hafez N."/>
            <person name="Hagos B."/>
            <person name="Hall J."/>
            <person name="Henson C."/>
            <person name="Hollinger A."/>
            <person name="Honan T."/>
            <person name="Huard M.D."/>
            <person name="Hughes L."/>
            <person name="Hurhula B."/>
            <person name="Husby M.E."/>
            <person name="Kamat A."/>
            <person name="Kanga B."/>
            <person name="Kashin S."/>
            <person name="Khazanovich D."/>
            <person name="Kisner P."/>
            <person name="Lance K."/>
            <person name="Lara M."/>
            <person name="Lee W."/>
            <person name="Lennon N."/>
            <person name="Letendre F."/>
            <person name="LeVine R."/>
            <person name="Lipovsky A."/>
            <person name="Liu X."/>
            <person name="Liu J."/>
            <person name="Liu S."/>
            <person name="Lokyitsang T."/>
            <person name="Lokyitsang Y."/>
            <person name="Lubonja R."/>
            <person name="Lui A."/>
            <person name="MacDonald P."/>
            <person name="Magnisalis V."/>
            <person name="Maru K."/>
            <person name="Matthews C."/>
            <person name="McCusker W."/>
            <person name="McDonough S."/>
            <person name="Mehta T."/>
            <person name="Meldrim J."/>
            <person name="Meneus L."/>
            <person name="Mihai O."/>
            <person name="Mihalev A."/>
            <person name="Mihova T."/>
            <person name="Mittelman R."/>
            <person name="Mlenga V."/>
            <person name="Montmayeur A."/>
            <person name="Mulrain L."/>
            <person name="Navidi A."/>
            <person name="Naylor J."/>
            <person name="Negash T."/>
            <person name="Nguyen T."/>
            <person name="Nguyen N."/>
            <person name="Nicol R."/>
            <person name="Norbu C."/>
            <person name="Norbu N."/>
            <person name="Novod N."/>
            <person name="O'Neill B."/>
            <person name="Osman S."/>
            <person name="Markiewicz E."/>
            <person name="Oyono O.L."/>
            <person name="Patti C."/>
            <person name="Phunkhang P."/>
            <person name="Pierre F."/>
            <person name="Priest M."/>
            <person name="Raghuraman S."/>
            <person name="Rege F."/>
            <person name="Reyes R."/>
            <person name="Rise C."/>
            <person name="Rogov P."/>
            <person name="Ross K."/>
            <person name="Ryan E."/>
            <person name="Settipalli S."/>
            <person name="Shea T."/>
            <person name="Sherpa N."/>
            <person name="Shi L."/>
            <person name="Shih D."/>
            <person name="Sparrow T."/>
            <person name="Spaulding J."/>
            <person name="Stalker J."/>
            <person name="Stange-Thomann N."/>
            <person name="Stavropoulos S."/>
            <person name="Stone C."/>
            <person name="Strader C."/>
            <person name="Tesfaye S."/>
            <person name="Thomson T."/>
            <person name="Thoulutsang Y."/>
            <person name="Thoulutsang D."/>
            <person name="Topham K."/>
            <person name="Topping I."/>
            <person name="Tsamla T."/>
            <person name="Vassiliev H."/>
            <person name="Vo A."/>
            <person name="Wangchuk T."/>
            <person name="Wangdi T."/>
            <person name="Weiand M."/>
            <person name="Wilkinson J."/>
            <person name="Wilson A."/>
            <person name="Yadav S."/>
            <person name="Young G."/>
            <person name="Yu Q."/>
            <person name="Zembek L."/>
            <person name="Zhong D."/>
            <person name="Zimmer A."/>
            <person name="Zwirko Z."/>
            <person name="Jaffe D.B."/>
            <person name="Alvarez P."/>
            <person name="Brockman W."/>
            <person name="Butler J."/>
            <person name="Chin C."/>
            <person name="Gnerre S."/>
            <person name="Grabherr M."/>
            <person name="Kleber M."/>
            <person name="Mauceli E."/>
            <person name="MacCallum I."/>
        </authorList>
    </citation>
    <scope>NUCLEOTIDE SEQUENCE [LARGE SCALE GENOMIC DNA]</scope>
    <source>
        <strain evidence="2">Tai18E2 / Tucson 14021-0261.01</strain>
    </source>
</reference>
<keyword evidence="2" id="KW-1185">Reference proteome</keyword>
<protein>
    <submittedName>
        <fullName evidence="1">Uncharacterized protein</fullName>
    </submittedName>
</protein>
<dbReference type="EMBL" id="CM000162">
    <property type="protein sequence ID" value="KRK05852.1"/>
    <property type="molecule type" value="Genomic_DNA"/>
</dbReference>
<dbReference type="AlphaFoldDB" id="A0A0R1E912"/>
<dbReference type="Proteomes" id="UP000002282">
    <property type="component" value="Chromosome X"/>
</dbReference>
<name>A0A0R1E912_DROYA</name>
<gene>
    <name evidence="1" type="primary">Dyak\GE28782</name>
    <name evidence="1" type="synonym">GE28782</name>
    <name evidence="1" type="ORF">Dyak_GE28782</name>
</gene>
<evidence type="ECO:0000313" key="1">
    <source>
        <dbReference type="EMBL" id="KRK05852.1"/>
    </source>
</evidence>
<evidence type="ECO:0000313" key="2">
    <source>
        <dbReference type="Proteomes" id="UP000002282"/>
    </source>
</evidence>
<organism evidence="1 2">
    <name type="scientific">Drosophila yakuba</name>
    <name type="common">Fruit fly</name>
    <dbReference type="NCBI Taxonomy" id="7245"/>
    <lineage>
        <taxon>Eukaryota</taxon>
        <taxon>Metazoa</taxon>
        <taxon>Ecdysozoa</taxon>
        <taxon>Arthropoda</taxon>
        <taxon>Hexapoda</taxon>
        <taxon>Insecta</taxon>
        <taxon>Pterygota</taxon>
        <taxon>Neoptera</taxon>
        <taxon>Endopterygota</taxon>
        <taxon>Diptera</taxon>
        <taxon>Brachycera</taxon>
        <taxon>Muscomorpha</taxon>
        <taxon>Ephydroidea</taxon>
        <taxon>Drosophilidae</taxon>
        <taxon>Drosophila</taxon>
        <taxon>Sophophora</taxon>
    </lineage>
</organism>
<proteinExistence type="predicted"/>